<proteinExistence type="predicted"/>
<keyword evidence="1" id="KW-0732">Signal</keyword>
<evidence type="ECO:0008006" key="4">
    <source>
        <dbReference type="Google" id="ProtNLM"/>
    </source>
</evidence>
<dbReference type="AlphaFoldDB" id="A0A9P3LHU8"/>
<dbReference type="Proteomes" id="UP000703269">
    <property type="component" value="Unassembled WGS sequence"/>
</dbReference>
<comment type="caution">
    <text evidence="2">The sequence shown here is derived from an EMBL/GenBank/DDBJ whole genome shotgun (WGS) entry which is preliminary data.</text>
</comment>
<dbReference type="EMBL" id="BPQB01000051">
    <property type="protein sequence ID" value="GJE95710.1"/>
    <property type="molecule type" value="Genomic_DNA"/>
</dbReference>
<feature type="signal peptide" evidence="1">
    <location>
        <begin position="1"/>
        <end position="23"/>
    </location>
</feature>
<sequence>MPHPFRLCLATLAILVSISGSRAAPIAAQNSSDGLLLNTTSAPAAGNLIAYSGAPPLYYPLVWPPVVGFTGGLPPSS</sequence>
<evidence type="ECO:0000256" key="1">
    <source>
        <dbReference type="SAM" id="SignalP"/>
    </source>
</evidence>
<organism evidence="2 3">
    <name type="scientific">Phanerochaete sordida</name>
    <dbReference type="NCBI Taxonomy" id="48140"/>
    <lineage>
        <taxon>Eukaryota</taxon>
        <taxon>Fungi</taxon>
        <taxon>Dikarya</taxon>
        <taxon>Basidiomycota</taxon>
        <taxon>Agaricomycotina</taxon>
        <taxon>Agaricomycetes</taxon>
        <taxon>Polyporales</taxon>
        <taxon>Phanerochaetaceae</taxon>
        <taxon>Phanerochaete</taxon>
    </lineage>
</organism>
<evidence type="ECO:0000313" key="3">
    <source>
        <dbReference type="Proteomes" id="UP000703269"/>
    </source>
</evidence>
<accession>A0A9P3LHU8</accession>
<feature type="chain" id="PRO_5040278318" description="Secreted protein" evidence="1">
    <location>
        <begin position="24"/>
        <end position="77"/>
    </location>
</feature>
<protein>
    <recommendedName>
        <fullName evidence="4">Secreted protein</fullName>
    </recommendedName>
</protein>
<gene>
    <name evidence="2" type="ORF">PsYK624_118960</name>
</gene>
<keyword evidence="3" id="KW-1185">Reference proteome</keyword>
<name>A0A9P3LHU8_9APHY</name>
<reference evidence="2 3" key="1">
    <citation type="submission" date="2021-08" db="EMBL/GenBank/DDBJ databases">
        <title>Draft Genome Sequence of Phanerochaete sordida strain YK-624.</title>
        <authorList>
            <person name="Mori T."/>
            <person name="Dohra H."/>
            <person name="Suzuki T."/>
            <person name="Kawagishi H."/>
            <person name="Hirai H."/>
        </authorList>
    </citation>
    <scope>NUCLEOTIDE SEQUENCE [LARGE SCALE GENOMIC DNA]</scope>
    <source>
        <strain evidence="2 3">YK-624</strain>
    </source>
</reference>
<evidence type="ECO:0000313" key="2">
    <source>
        <dbReference type="EMBL" id="GJE95710.1"/>
    </source>
</evidence>